<name>A0A4Q7UWI0_PSEST</name>
<dbReference type="AlphaFoldDB" id="A0A4Q7UWI0"/>
<reference evidence="1 2" key="1">
    <citation type="submission" date="2019-02" db="EMBL/GenBank/DDBJ databases">
        <title>Sequencing the genomes of 1000 actinobacteria strains.</title>
        <authorList>
            <person name="Klenk H.-P."/>
        </authorList>
    </citation>
    <scope>NUCLEOTIDE SEQUENCE [LARGE SCALE GENOMIC DNA]</scope>
    <source>
        <strain evidence="1 2">DSM 45779</strain>
    </source>
</reference>
<comment type="caution">
    <text evidence="1">The sequence shown here is derived from an EMBL/GenBank/DDBJ whole genome shotgun (WGS) entry which is preliminary data.</text>
</comment>
<keyword evidence="2" id="KW-1185">Reference proteome</keyword>
<evidence type="ECO:0000313" key="1">
    <source>
        <dbReference type="EMBL" id="RZT84449.1"/>
    </source>
</evidence>
<proteinExistence type="predicted"/>
<evidence type="ECO:0000313" key="2">
    <source>
        <dbReference type="Proteomes" id="UP000291591"/>
    </source>
</evidence>
<accession>A0A4Q7UWI0</accession>
<sequence length="114" mass="11949">MPDLPGCLHVASGGSYRVQLLVFTGARALLPGYPDQQGLDVFRDPVETDIDGFGAVEARLLRGKPADCAFTVDTGADSSMQFYYSTTGDDSDSAAGCDKAREFASMSLSTLSAG</sequence>
<gene>
    <name evidence="1" type="ORF">EV383_1290</name>
</gene>
<dbReference type="EMBL" id="SHKL01000001">
    <property type="protein sequence ID" value="RZT84449.1"/>
    <property type="molecule type" value="Genomic_DNA"/>
</dbReference>
<protein>
    <submittedName>
        <fullName evidence="1">Uncharacterized protein DUF3558</fullName>
    </submittedName>
</protein>
<dbReference type="Proteomes" id="UP000291591">
    <property type="component" value="Unassembled WGS sequence"/>
</dbReference>
<organism evidence="1 2">
    <name type="scientific">Pseudonocardia sediminis</name>
    <dbReference type="NCBI Taxonomy" id="1397368"/>
    <lineage>
        <taxon>Bacteria</taxon>
        <taxon>Bacillati</taxon>
        <taxon>Actinomycetota</taxon>
        <taxon>Actinomycetes</taxon>
        <taxon>Pseudonocardiales</taxon>
        <taxon>Pseudonocardiaceae</taxon>
        <taxon>Pseudonocardia</taxon>
    </lineage>
</organism>